<feature type="chain" id="PRO_5012100886" evidence="6">
    <location>
        <begin position="28"/>
        <end position="339"/>
    </location>
</feature>
<evidence type="ECO:0000313" key="8">
    <source>
        <dbReference type="Proteomes" id="UP000193061"/>
    </source>
</evidence>
<dbReference type="AlphaFoldDB" id="A0A1X6ZWP7"/>
<dbReference type="InterPro" id="IPR038404">
    <property type="entry name" value="TRAP_DctP_sf"/>
</dbReference>
<keyword evidence="8" id="KW-1185">Reference proteome</keyword>
<protein>
    <submittedName>
        <fullName evidence="7">2,3-diketo-L-gulonate-binding periplasmic protein YiaO</fullName>
    </submittedName>
</protein>
<keyword evidence="3" id="KW-0813">Transport</keyword>
<accession>A0A1X6ZWP7</accession>
<dbReference type="GO" id="GO:0055085">
    <property type="term" value="P:transmembrane transport"/>
    <property type="evidence" value="ECO:0007669"/>
    <property type="project" value="InterPro"/>
</dbReference>
<dbReference type="PANTHER" id="PTHR33376:SF7">
    <property type="entry name" value="C4-DICARBOXYLATE-BINDING PROTEIN DCTB"/>
    <property type="match status" value="1"/>
</dbReference>
<keyword evidence="5" id="KW-0574">Periplasm</keyword>
<feature type="signal peptide" evidence="6">
    <location>
        <begin position="1"/>
        <end position="27"/>
    </location>
</feature>
<dbReference type="NCBIfam" id="NF037995">
    <property type="entry name" value="TRAP_S1"/>
    <property type="match status" value="1"/>
</dbReference>
<sequence>MTDTAHLSLRFGASIAAALLAAGVAHADNWRYAMEEGLTDPQGLYATKFKEEIEANSDHTVQIYPVGSLGESADAMEQAQAGLLQFIDQSPGFTGALIPEAEAFLVPYIQPTDPQEVRKFFKEGVAVNEMFHDIYREQGLELLSVFPEGEMVVTTMEEFRTPEDLAGMKIRTMTSPLLLETYTAFGASPIAMPWGELIGGLKTKMVDGQENPTIWIEAYDLDNLTNVMTYTGHGQYTTAVMANADFYDALSDEDQELVQNASQAALDYILDVAVELDATGLSKIQETNPGYTINRLTEEERAVFKERAAAVEAAFIERAGERGAAILEQMKKDLAAAQQ</sequence>
<dbReference type="GO" id="GO:0042597">
    <property type="term" value="C:periplasmic space"/>
    <property type="evidence" value="ECO:0007669"/>
    <property type="project" value="UniProtKB-SubCell"/>
</dbReference>
<dbReference type="RefSeq" id="WP_085806901.1">
    <property type="nucleotide sequence ID" value="NZ_FWFX01000011.1"/>
</dbReference>
<dbReference type="PANTHER" id="PTHR33376">
    <property type="match status" value="1"/>
</dbReference>
<evidence type="ECO:0000256" key="4">
    <source>
        <dbReference type="ARBA" id="ARBA00022729"/>
    </source>
</evidence>
<evidence type="ECO:0000313" key="7">
    <source>
        <dbReference type="EMBL" id="SLN61847.1"/>
    </source>
</evidence>
<dbReference type="InterPro" id="IPR018389">
    <property type="entry name" value="DctP_fam"/>
</dbReference>
<organism evidence="7 8">
    <name type="scientific">Roseovarius albus</name>
    <dbReference type="NCBI Taxonomy" id="1247867"/>
    <lineage>
        <taxon>Bacteria</taxon>
        <taxon>Pseudomonadati</taxon>
        <taxon>Pseudomonadota</taxon>
        <taxon>Alphaproteobacteria</taxon>
        <taxon>Rhodobacterales</taxon>
        <taxon>Roseobacteraceae</taxon>
        <taxon>Roseovarius</taxon>
    </lineage>
</organism>
<name>A0A1X6ZWP7_9RHOB</name>
<dbReference type="Pfam" id="PF03480">
    <property type="entry name" value="DctP"/>
    <property type="match status" value="1"/>
</dbReference>
<keyword evidence="4 6" id="KW-0732">Signal</keyword>
<evidence type="ECO:0000256" key="2">
    <source>
        <dbReference type="ARBA" id="ARBA00009023"/>
    </source>
</evidence>
<reference evidence="7 8" key="1">
    <citation type="submission" date="2017-03" db="EMBL/GenBank/DDBJ databases">
        <authorList>
            <person name="Afonso C.L."/>
            <person name="Miller P.J."/>
            <person name="Scott M.A."/>
            <person name="Spackman E."/>
            <person name="Goraichik I."/>
            <person name="Dimitrov K.M."/>
            <person name="Suarez D.L."/>
            <person name="Swayne D.E."/>
        </authorList>
    </citation>
    <scope>NUCLEOTIDE SEQUENCE [LARGE SCALE GENOMIC DNA]</scope>
    <source>
        <strain evidence="7 8">CECT 7450</strain>
    </source>
</reference>
<evidence type="ECO:0000256" key="6">
    <source>
        <dbReference type="SAM" id="SignalP"/>
    </source>
</evidence>
<evidence type="ECO:0000256" key="5">
    <source>
        <dbReference type="ARBA" id="ARBA00022764"/>
    </source>
</evidence>
<dbReference type="OrthoDB" id="8673861at2"/>
<comment type="subcellular location">
    <subcellularLocation>
        <location evidence="1">Periplasm</location>
    </subcellularLocation>
</comment>
<comment type="similarity">
    <text evidence="2">Belongs to the bacterial solute-binding protein 7 family.</text>
</comment>
<dbReference type="Proteomes" id="UP000193061">
    <property type="component" value="Unassembled WGS sequence"/>
</dbReference>
<proteinExistence type="inferred from homology"/>
<dbReference type="Gene3D" id="3.40.190.170">
    <property type="entry name" value="Bacterial extracellular solute-binding protein, family 7"/>
    <property type="match status" value="1"/>
</dbReference>
<evidence type="ECO:0000256" key="3">
    <source>
        <dbReference type="ARBA" id="ARBA00022448"/>
    </source>
</evidence>
<dbReference type="EMBL" id="FWFX01000011">
    <property type="protein sequence ID" value="SLN61847.1"/>
    <property type="molecule type" value="Genomic_DNA"/>
</dbReference>
<evidence type="ECO:0000256" key="1">
    <source>
        <dbReference type="ARBA" id="ARBA00004418"/>
    </source>
</evidence>
<gene>
    <name evidence="7" type="primary">yiaO_3</name>
    <name evidence="7" type="ORF">ROA7450_03223</name>
</gene>